<proteinExistence type="predicted"/>
<keyword evidence="3" id="KW-1185">Reference proteome</keyword>
<sequence>MNVVKIMSVPILNNHTRAHANNINLPYYVSFLNKYLDDFKTFYYYKNNTFHYIIAHFSCHE</sequence>
<dbReference type="Proteomes" id="UP000192639">
    <property type="component" value="Unassembled WGS sequence"/>
</dbReference>
<dbReference type="VEuPathDB" id="MicrosporidiaDB:ECANGB1_1048"/>
<name>A0A1Y1S7Z3_9MICR</name>
<dbReference type="EMBL" id="LWDP01000212">
    <property type="protein sequence ID" value="ORD93105.1"/>
    <property type="molecule type" value="Genomic_DNA"/>
</dbReference>
<protein>
    <submittedName>
        <fullName evidence="2">Uncharacterized protein</fullName>
    </submittedName>
</protein>
<dbReference type="VEuPathDB" id="MicrosporidiaDB:ECANGB1_1240"/>
<evidence type="ECO:0000313" key="2">
    <source>
        <dbReference type="EMBL" id="ORD94146.1"/>
    </source>
</evidence>
<comment type="caution">
    <text evidence="2">The sequence shown here is derived from an EMBL/GenBank/DDBJ whole genome shotgun (WGS) entry which is preliminary data.</text>
</comment>
<accession>A0A1Y1S7Z3</accession>
<dbReference type="EMBL" id="LWDP01000030">
    <property type="protein sequence ID" value="ORD94146.1"/>
    <property type="molecule type" value="Genomic_DNA"/>
</dbReference>
<gene>
    <name evidence="2" type="ORF">ECANGB1_1048</name>
    <name evidence="1" type="ORF">ECANGB1_1240</name>
</gene>
<organism evidence="2 3">
    <name type="scientific">Enterospora canceri</name>
    <dbReference type="NCBI Taxonomy" id="1081671"/>
    <lineage>
        <taxon>Eukaryota</taxon>
        <taxon>Fungi</taxon>
        <taxon>Fungi incertae sedis</taxon>
        <taxon>Microsporidia</taxon>
        <taxon>Enterocytozoonidae</taxon>
        <taxon>Enterospora</taxon>
    </lineage>
</organism>
<evidence type="ECO:0000313" key="1">
    <source>
        <dbReference type="EMBL" id="ORD93105.1"/>
    </source>
</evidence>
<evidence type="ECO:0000313" key="3">
    <source>
        <dbReference type="Proteomes" id="UP000192639"/>
    </source>
</evidence>
<reference evidence="2 3" key="1">
    <citation type="journal article" date="2017" name="Environ. Microbiol.">
        <title>Decay of the glycolytic pathway and adaptation to intranuclear parasitism within Enterocytozoonidae microsporidia.</title>
        <authorList>
            <person name="Wiredu Boakye D."/>
            <person name="Jaroenlak P."/>
            <person name="Prachumwat A."/>
            <person name="Williams T.A."/>
            <person name="Bateman K.S."/>
            <person name="Itsathitphaisarn O."/>
            <person name="Sritunyalucksana K."/>
            <person name="Paszkiewicz K.H."/>
            <person name="Moore K.A."/>
            <person name="Stentiford G.D."/>
            <person name="Williams B.A."/>
        </authorList>
    </citation>
    <scope>NUCLEOTIDE SEQUENCE [LARGE SCALE GENOMIC DNA]</scope>
    <source>
        <strain evidence="2 3">GB1</strain>
    </source>
</reference>
<dbReference type="AlphaFoldDB" id="A0A1Y1S7Z3"/>